<accession>A0A5N6SLY7</accession>
<evidence type="ECO:0000313" key="2">
    <source>
        <dbReference type="Proteomes" id="UP000325672"/>
    </source>
</evidence>
<sequence length="99" mass="11024">MRRNKPMLTAVLITAREPFPAAVSAAASGFRPSIHPWFTRKSSRIFNPTPQACCTYSVYANSLSPVAQTPEETGFLLLLIYFLVIFSVQDRGKSTPRMT</sequence>
<dbReference type="Proteomes" id="UP000325672">
    <property type="component" value="Unassembled WGS sequence"/>
</dbReference>
<dbReference type="EMBL" id="ML743590">
    <property type="protein sequence ID" value="KAE8135716.1"/>
    <property type="molecule type" value="Genomic_DNA"/>
</dbReference>
<protein>
    <submittedName>
        <fullName evidence="1">Uncharacterized protein</fullName>
    </submittedName>
</protein>
<name>A0A5N6SLY7_ASPPS</name>
<dbReference type="AlphaFoldDB" id="A0A5N6SLY7"/>
<proteinExistence type="predicted"/>
<keyword evidence="2" id="KW-1185">Reference proteome</keyword>
<reference evidence="1 2" key="1">
    <citation type="submission" date="2019-04" db="EMBL/GenBank/DDBJ databases">
        <title>Friends and foes A comparative genomics study of 23 Aspergillus species from section Flavi.</title>
        <authorList>
            <consortium name="DOE Joint Genome Institute"/>
            <person name="Kjaerbolling I."/>
            <person name="Vesth T."/>
            <person name="Frisvad J.C."/>
            <person name="Nybo J.L."/>
            <person name="Theobald S."/>
            <person name="Kildgaard S."/>
            <person name="Isbrandt T."/>
            <person name="Kuo A."/>
            <person name="Sato A."/>
            <person name="Lyhne E.K."/>
            <person name="Kogle M.E."/>
            <person name="Wiebenga A."/>
            <person name="Kun R.S."/>
            <person name="Lubbers R.J."/>
            <person name="Makela M.R."/>
            <person name="Barry K."/>
            <person name="Chovatia M."/>
            <person name="Clum A."/>
            <person name="Daum C."/>
            <person name="Haridas S."/>
            <person name="He G."/>
            <person name="LaButti K."/>
            <person name="Lipzen A."/>
            <person name="Mondo S."/>
            <person name="Riley R."/>
            <person name="Salamov A."/>
            <person name="Simmons B.A."/>
            <person name="Magnuson J.K."/>
            <person name="Henrissat B."/>
            <person name="Mortensen U.H."/>
            <person name="Larsen T.O."/>
            <person name="Devries R.P."/>
            <person name="Grigoriev I.V."/>
            <person name="Machida M."/>
            <person name="Baker S.E."/>
            <person name="Andersen M.R."/>
        </authorList>
    </citation>
    <scope>NUCLEOTIDE SEQUENCE [LARGE SCALE GENOMIC DNA]</scope>
    <source>
        <strain evidence="1 2">CBS 117625</strain>
    </source>
</reference>
<evidence type="ECO:0000313" key="1">
    <source>
        <dbReference type="EMBL" id="KAE8135716.1"/>
    </source>
</evidence>
<gene>
    <name evidence="1" type="ORF">BDV38DRAFT_130664</name>
</gene>
<dbReference type="RefSeq" id="XP_031911779.1">
    <property type="nucleotide sequence ID" value="XM_032051290.1"/>
</dbReference>
<dbReference type="GeneID" id="43635500"/>
<organism evidence="1 2">
    <name type="scientific">Aspergillus pseudotamarii</name>
    <dbReference type="NCBI Taxonomy" id="132259"/>
    <lineage>
        <taxon>Eukaryota</taxon>
        <taxon>Fungi</taxon>
        <taxon>Dikarya</taxon>
        <taxon>Ascomycota</taxon>
        <taxon>Pezizomycotina</taxon>
        <taxon>Eurotiomycetes</taxon>
        <taxon>Eurotiomycetidae</taxon>
        <taxon>Eurotiales</taxon>
        <taxon>Aspergillaceae</taxon>
        <taxon>Aspergillus</taxon>
        <taxon>Aspergillus subgen. Circumdati</taxon>
    </lineage>
</organism>